<organism evidence="3 4">
    <name type="scientific">Streptomyces heliomycini</name>
    <dbReference type="NCBI Taxonomy" id="284032"/>
    <lineage>
        <taxon>Bacteria</taxon>
        <taxon>Bacillati</taxon>
        <taxon>Actinomycetota</taxon>
        <taxon>Actinomycetes</taxon>
        <taxon>Kitasatosporales</taxon>
        <taxon>Streptomycetaceae</taxon>
        <taxon>Streptomyces</taxon>
    </lineage>
</organism>
<dbReference type="Pfam" id="PF10021">
    <property type="entry name" value="PARG_cat_microb"/>
    <property type="match status" value="1"/>
</dbReference>
<dbReference type="EMBL" id="JBHMDI010000129">
    <property type="protein sequence ID" value="MFB9351655.1"/>
    <property type="molecule type" value="Genomic_DNA"/>
</dbReference>
<dbReference type="Gene3D" id="3.40.220.10">
    <property type="entry name" value="Leucine Aminopeptidase, subunit E, domain 1"/>
    <property type="match status" value="1"/>
</dbReference>
<evidence type="ECO:0000313" key="3">
    <source>
        <dbReference type="EMBL" id="MFB9351655.1"/>
    </source>
</evidence>
<evidence type="ECO:0000256" key="1">
    <source>
        <dbReference type="SAM" id="MobiDB-lite"/>
    </source>
</evidence>
<feature type="non-terminal residue" evidence="3">
    <location>
        <position position="201"/>
    </location>
</feature>
<dbReference type="PANTHER" id="PTHR35596">
    <property type="entry name" value="DUF2263 DOMAIN-CONTAINING PROTEIN"/>
    <property type="match status" value="1"/>
</dbReference>
<proteinExistence type="predicted"/>
<feature type="compositionally biased region" description="Pro residues" evidence="1">
    <location>
        <begin position="1"/>
        <end position="10"/>
    </location>
</feature>
<name>A0ABV5LHK2_9ACTN</name>
<dbReference type="InterPro" id="IPR019261">
    <property type="entry name" value="PARG_cat_microbial"/>
</dbReference>
<feature type="domain" description="Microbial-type PARG catalytic" evidence="2">
    <location>
        <begin position="75"/>
        <end position="134"/>
    </location>
</feature>
<evidence type="ECO:0000313" key="4">
    <source>
        <dbReference type="Proteomes" id="UP001589753"/>
    </source>
</evidence>
<dbReference type="InterPro" id="IPR043472">
    <property type="entry name" value="Macro_dom-like"/>
</dbReference>
<gene>
    <name evidence="3" type="ORF">ACFFUA_30220</name>
</gene>
<sequence length="201" mass="21052">MFPGGSPPVPRAFRGGGNSVAARHQHRSGCPHEHDERDRAVRGHGGYGGGAVSAPARHRPRDERSAAGADGGAPVPGGGHPNGAQAQEEALCRAFALCTCLPRTAGFHDRHRARRDPFRAGRVVHSPAVPVFRDDRGRPLDEPFTAGFPTSPAPHAGVIPRTAPQRAVEEPHAPAVRAGRVPETAAAHGCRRLVPGARGRG</sequence>
<dbReference type="RefSeq" id="WP_380956739.1">
    <property type="nucleotide sequence ID" value="NZ_JBHMDI010000129.1"/>
</dbReference>
<feature type="compositionally biased region" description="Basic and acidic residues" evidence="1">
    <location>
        <begin position="30"/>
        <end position="41"/>
    </location>
</feature>
<dbReference type="NCBIfam" id="TIGR02452">
    <property type="entry name" value="TIGR02452 family protein"/>
    <property type="match status" value="1"/>
</dbReference>
<feature type="region of interest" description="Disordered" evidence="1">
    <location>
        <begin position="1"/>
        <end position="84"/>
    </location>
</feature>
<feature type="compositionally biased region" description="Gly residues" evidence="1">
    <location>
        <begin position="69"/>
        <end position="81"/>
    </location>
</feature>
<evidence type="ECO:0000259" key="2">
    <source>
        <dbReference type="Pfam" id="PF10021"/>
    </source>
</evidence>
<dbReference type="InterPro" id="IPR012664">
    <property type="entry name" value="CHP02452"/>
</dbReference>
<accession>A0ABV5LHK2</accession>
<dbReference type="PANTHER" id="PTHR35596:SF1">
    <property type="entry name" value="MICROBIAL-TYPE PARG CATALYTIC DOMAIN-CONTAINING PROTEIN"/>
    <property type="match status" value="1"/>
</dbReference>
<protein>
    <submittedName>
        <fullName evidence="3">TIGR02452 family protein</fullName>
    </submittedName>
</protein>
<feature type="region of interest" description="Disordered" evidence="1">
    <location>
        <begin position="170"/>
        <end position="201"/>
    </location>
</feature>
<dbReference type="Proteomes" id="UP001589753">
    <property type="component" value="Unassembled WGS sequence"/>
</dbReference>
<keyword evidence="4" id="KW-1185">Reference proteome</keyword>
<comment type="caution">
    <text evidence="3">The sequence shown here is derived from an EMBL/GenBank/DDBJ whole genome shotgun (WGS) entry which is preliminary data.</text>
</comment>
<reference evidence="3 4" key="1">
    <citation type="submission" date="2024-09" db="EMBL/GenBank/DDBJ databases">
        <authorList>
            <person name="Sun Q."/>
            <person name="Mori K."/>
        </authorList>
    </citation>
    <scope>NUCLEOTIDE SEQUENCE [LARGE SCALE GENOMIC DNA]</scope>
    <source>
        <strain evidence="3 4">JCM 9767</strain>
    </source>
</reference>